<dbReference type="Gene3D" id="3.30.559.30">
    <property type="entry name" value="Nonribosomal peptide synthetase, condensation domain"/>
    <property type="match status" value="1"/>
</dbReference>
<organism evidence="2 3">
    <name type="scientific">Bacillus safensis</name>
    <dbReference type="NCBI Taxonomy" id="561879"/>
    <lineage>
        <taxon>Bacteria</taxon>
        <taxon>Bacillati</taxon>
        <taxon>Bacillota</taxon>
        <taxon>Bacilli</taxon>
        <taxon>Bacillales</taxon>
        <taxon>Bacillaceae</taxon>
        <taxon>Bacillus</taxon>
    </lineage>
</organism>
<evidence type="ECO:0000313" key="3">
    <source>
        <dbReference type="Proteomes" id="UP000464658"/>
    </source>
</evidence>
<protein>
    <recommendedName>
        <fullName evidence="1">Condensation domain-containing protein</fullName>
    </recommendedName>
</protein>
<dbReference type="GO" id="GO:0003824">
    <property type="term" value="F:catalytic activity"/>
    <property type="evidence" value="ECO:0007669"/>
    <property type="project" value="InterPro"/>
</dbReference>
<dbReference type="PANTHER" id="PTHR45398">
    <property type="match status" value="1"/>
</dbReference>
<proteinExistence type="predicted"/>
<dbReference type="GO" id="GO:0008610">
    <property type="term" value="P:lipid biosynthetic process"/>
    <property type="evidence" value="ECO:0007669"/>
    <property type="project" value="UniProtKB-ARBA"/>
</dbReference>
<dbReference type="SUPFAM" id="SSF52777">
    <property type="entry name" value="CoA-dependent acyltransferases"/>
    <property type="match status" value="1"/>
</dbReference>
<dbReference type="InterPro" id="IPR023213">
    <property type="entry name" value="CAT-like_dom_sf"/>
</dbReference>
<dbReference type="Proteomes" id="UP000464658">
    <property type="component" value="Chromosome"/>
</dbReference>
<evidence type="ECO:0000259" key="1">
    <source>
        <dbReference type="Pfam" id="PF00668"/>
    </source>
</evidence>
<gene>
    <name evidence="2" type="ORF">BsIDN1_06550</name>
</gene>
<dbReference type="AlphaFoldDB" id="A0A5S9M097"/>
<feature type="domain" description="Condensation" evidence="1">
    <location>
        <begin position="1"/>
        <end position="175"/>
    </location>
</feature>
<dbReference type="InterPro" id="IPR001242">
    <property type="entry name" value="Condensation_dom"/>
</dbReference>
<name>A0A5S9M097_BACIA</name>
<reference evidence="2 3" key="1">
    <citation type="submission" date="2019-12" db="EMBL/GenBank/DDBJ databases">
        <title>Full genome sequence of a Bacillus safensis strain isolated from commercially available natto in Indonesia.</title>
        <authorList>
            <person name="Yoshida M."/>
            <person name="Uomi M."/>
            <person name="Waturangi D."/>
            <person name="Ekaputri J.J."/>
            <person name="Setiamarga D.H.E."/>
        </authorList>
    </citation>
    <scope>NUCLEOTIDE SEQUENCE [LARGE SCALE GENOMIC DNA]</scope>
    <source>
        <strain evidence="2 3">IDN1</strain>
    </source>
</reference>
<dbReference type="PANTHER" id="PTHR45398:SF1">
    <property type="entry name" value="ENZYME, PUTATIVE (JCVI)-RELATED"/>
    <property type="match status" value="1"/>
</dbReference>
<evidence type="ECO:0000313" key="2">
    <source>
        <dbReference type="EMBL" id="BBP87037.1"/>
    </source>
</evidence>
<dbReference type="Pfam" id="PF00668">
    <property type="entry name" value="Condensation"/>
    <property type="match status" value="1"/>
</dbReference>
<dbReference type="EMBL" id="AP021906">
    <property type="protein sequence ID" value="BBP87037.1"/>
    <property type="molecule type" value="Genomic_DNA"/>
</dbReference>
<sequence length="221" mass="25443">MVGTPAAGRVHTDLNDMIGMFVQTLALRTEVDPNGTMSQLIEQVKKKTMQAFEHQQYPFERLLEKLNVPRDFSRHPLFDTVFTLAPDHGAAQHIGDMLVEVEETNFHIAKFDLTLQAMESDQGLSFVLDYSTALFKRSTAEQMMKHYVYLLEQMVQAPQEAIRSYRLLSEQEAEAQLNRWNPLPSPYPAEETIVTQFEKQVSSMVISLHCNVKMWFFLIKS</sequence>
<accession>A0A5S9M097</accession>
<dbReference type="Gene3D" id="3.30.559.10">
    <property type="entry name" value="Chloramphenicol acetyltransferase-like domain"/>
    <property type="match status" value="1"/>
</dbReference>